<protein>
    <submittedName>
        <fullName evidence="1">Uncharacterized protein</fullName>
    </submittedName>
</protein>
<dbReference type="Proteomes" id="UP000799755">
    <property type="component" value="Unassembled WGS sequence"/>
</dbReference>
<comment type="caution">
    <text evidence="1">The sequence shown here is derived from an EMBL/GenBank/DDBJ whole genome shotgun (WGS) entry which is preliminary data.</text>
</comment>
<dbReference type="EMBL" id="MU003568">
    <property type="protein sequence ID" value="KAF2462667.1"/>
    <property type="molecule type" value="Genomic_DNA"/>
</dbReference>
<name>A0ACB6Q961_9PLEO</name>
<sequence>MSSPTAKSLTKRAAPSSLMPPPPAPKRIKRPAVVLDEDTYVAALTHIIRRDFFPGLAETDAQMEYLSALDSGNNGWIRESGRRLTEAMTPGPGKRHGRRAGMAGLGGGAKGGVGGGSAETPSVWAGDTPLSVAETDAGSGVNEAATQKPDIDLNLSLTAFQAKYTPEDQESFNQILDKANAKRFLENQWLHIGNRHPSKQRLAQQKVITASTSATAASTSAGKEVVLRPSHDLDARPAAPTTHKHTAFNSLMFVPDSIESWAPTRAQEADSASLAPPKALLHHNTRLPTHDPDSSTKRKDPPSPTISAIRDAIAGRPRTSKSEAGYEGSETPRVNGYAFVDATPPEPEDEEEDAPTDLLEKFGANAKPSPFTIHDSNRRERLHHKMVERISGKRAGKTEASSSISASRLGLFGNNTPRFLSAPTPGRRMPTGAGLRKDAVGLTPAGRRLLEKVGGSTPKREGGFGEERKGGGGLDREWTPTPKVKRRI</sequence>
<evidence type="ECO:0000313" key="2">
    <source>
        <dbReference type="Proteomes" id="UP000799755"/>
    </source>
</evidence>
<accession>A0ACB6Q961</accession>
<keyword evidence="2" id="KW-1185">Reference proteome</keyword>
<reference evidence="1" key="1">
    <citation type="journal article" date="2020" name="Stud. Mycol.">
        <title>101 Dothideomycetes genomes: a test case for predicting lifestyles and emergence of pathogens.</title>
        <authorList>
            <person name="Haridas S."/>
            <person name="Albert R."/>
            <person name="Binder M."/>
            <person name="Bloem J."/>
            <person name="Labutti K."/>
            <person name="Salamov A."/>
            <person name="Andreopoulos B."/>
            <person name="Baker S."/>
            <person name="Barry K."/>
            <person name="Bills G."/>
            <person name="Bluhm B."/>
            <person name="Cannon C."/>
            <person name="Castanera R."/>
            <person name="Culley D."/>
            <person name="Daum C."/>
            <person name="Ezra D."/>
            <person name="Gonzalez J."/>
            <person name="Henrissat B."/>
            <person name="Kuo A."/>
            <person name="Liang C."/>
            <person name="Lipzen A."/>
            <person name="Lutzoni F."/>
            <person name="Magnuson J."/>
            <person name="Mondo S."/>
            <person name="Nolan M."/>
            <person name="Ohm R."/>
            <person name="Pangilinan J."/>
            <person name="Park H.-J."/>
            <person name="Ramirez L."/>
            <person name="Alfaro M."/>
            <person name="Sun H."/>
            <person name="Tritt A."/>
            <person name="Yoshinaga Y."/>
            <person name="Zwiers L.-H."/>
            <person name="Turgeon B."/>
            <person name="Goodwin S."/>
            <person name="Spatafora J."/>
            <person name="Crous P."/>
            <person name="Grigoriev I."/>
        </authorList>
    </citation>
    <scope>NUCLEOTIDE SEQUENCE</scope>
    <source>
        <strain evidence="1">ATCC 200398</strain>
    </source>
</reference>
<evidence type="ECO:0000313" key="1">
    <source>
        <dbReference type="EMBL" id="KAF2462667.1"/>
    </source>
</evidence>
<proteinExistence type="predicted"/>
<organism evidence="1 2">
    <name type="scientific">Lindgomyces ingoldianus</name>
    <dbReference type="NCBI Taxonomy" id="673940"/>
    <lineage>
        <taxon>Eukaryota</taxon>
        <taxon>Fungi</taxon>
        <taxon>Dikarya</taxon>
        <taxon>Ascomycota</taxon>
        <taxon>Pezizomycotina</taxon>
        <taxon>Dothideomycetes</taxon>
        <taxon>Pleosporomycetidae</taxon>
        <taxon>Pleosporales</taxon>
        <taxon>Lindgomycetaceae</taxon>
        <taxon>Lindgomyces</taxon>
    </lineage>
</organism>
<gene>
    <name evidence="1" type="ORF">BDR25DRAFT_308187</name>
</gene>